<feature type="transmembrane region" description="Helical" evidence="2">
    <location>
        <begin position="177"/>
        <end position="197"/>
    </location>
</feature>
<name>A0A9X3PGG2_9ACTN</name>
<feature type="region of interest" description="Disordered" evidence="1">
    <location>
        <begin position="46"/>
        <end position="66"/>
    </location>
</feature>
<keyword evidence="2" id="KW-0812">Transmembrane</keyword>
<organism evidence="3 4">
    <name type="scientific">Glycomyces luteolus</name>
    <dbReference type="NCBI Taxonomy" id="2670330"/>
    <lineage>
        <taxon>Bacteria</taxon>
        <taxon>Bacillati</taxon>
        <taxon>Actinomycetota</taxon>
        <taxon>Actinomycetes</taxon>
        <taxon>Glycomycetales</taxon>
        <taxon>Glycomycetaceae</taxon>
        <taxon>Glycomyces</taxon>
    </lineage>
</organism>
<dbReference type="RefSeq" id="WP_270113108.1">
    <property type="nucleotide sequence ID" value="NZ_JAPZVP010000034.1"/>
</dbReference>
<evidence type="ECO:0000313" key="4">
    <source>
        <dbReference type="Proteomes" id="UP001146067"/>
    </source>
</evidence>
<feature type="compositionally biased region" description="Low complexity" evidence="1">
    <location>
        <begin position="46"/>
        <end position="59"/>
    </location>
</feature>
<keyword evidence="2" id="KW-1133">Transmembrane helix</keyword>
<reference evidence="3" key="1">
    <citation type="submission" date="2022-12" db="EMBL/GenBank/DDBJ databases">
        <title>Gycomyces niveus sp.nov.,a novel actinomycete isolated from soil in Shouguan.</title>
        <authorList>
            <person name="Yang X."/>
        </authorList>
    </citation>
    <scope>NUCLEOTIDE SEQUENCE</scope>
    <source>
        <strain evidence="3">NEAU-A15</strain>
    </source>
</reference>
<keyword evidence="2" id="KW-0472">Membrane</keyword>
<comment type="caution">
    <text evidence="3">The sequence shown here is derived from an EMBL/GenBank/DDBJ whole genome shotgun (WGS) entry which is preliminary data.</text>
</comment>
<gene>
    <name evidence="3" type="ORF">O1R50_25645</name>
</gene>
<feature type="transmembrane region" description="Helical" evidence="2">
    <location>
        <begin position="203"/>
        <end position="226"/>
    </location>
</feature>
<protein>
    <submittedName>
        <fullName evidence="3">Uncharacterized protein</fullName>
    </submittedName>
</protein>
<evidence type="ECO:0000256" key="1">
    <source>
        <dbReference type="SAM" id="MobiDB-lite"/>
    </source>
</evidence>
<proteinExistence type="predicted"/>
<dbReference type="AlphaFoldDB" id="A0A9X3PGG2"/>
<dbReference type="Proteomes" id="UP001146067">
    <property type="component" value="Unassembled WGS sequence"/>
</dbReference>
<sequence>MPPTRDDLPRDRLFGRGAYRTREDAYLQPLPLRLGDNAMRVLNERASAVARPSPSRSDPLTGLPSRKPMRVVRDAELQPGPGEGILSIVADSSGTAPVIGVDGVPVTVGNGQLDLVVRAGPHTVEVQNTATVDPVVVHVAEGAAHQVQYFEDGVSGHRVLGELAETAEFIPTNAGCWSWLVLVSVICCLPMSTVLTVMPTETWHLVSGIVLGAIAVALIAAGWPLYRRTKAKYHRDIAEQRRALPREPVPYGEDAILSGANPTALPPLPAGMAAIDLHLACGRHLWAGRRKAGHGSFLARAWTRPPRVRINGIERQASWGHWRYLVPTGAYQVTVVVDGRPMDLDVPDRHTGRPEKQRDLVVEAHEGQAIQVNAEAHVYAVWRPATGDIESFEPRLWLEAA</sequence>
<accession>A0A9X3PGG2</accession>
<keyword evidence="4" id="KW-1185">Reference proteome</keyword>
<evidence type="ECO:0000313" key="3">
    <source>
        <dbReference type="EMBL" id="MDA1363023.1"/>
    </source>
</evidence>
<dbReference type="EMBL" id="JAPZVP010000034">
    <property type="protein sequence ID" value="MDA1363023.1"/>
    <property type="molecule type" value="Genomic_DNA"/>
</dbReference>
<evidence type="ECO:0000256" key="2">
    <source>
        <dbReference type="SAM" id="Phobius"/>
    </source>
</evidence>